<dbReference type="CDD" id="cd02440">
    <property type="entry name" value="AdoMet_MTases"/>
    <property type="match status" value="1"/>
</dbReference>
<dbReference type="Pfam" id="PF08241">
    <property type="entry name" value="Methyltransf_11"/>
    <property type="match status" value="1"/>
</dbReference>
<dbReference type="GO" id="GO:0106335">
    <property type="term" value="F:tRNA (5-carboxymethyluridine(34)-5-O)-methyltransferase activity"/>
    <property type="evidence" value="ECO:0007669"/>
    <property type="project" value="TreeGrafter"/>
</dbReference>
<dbReference type="SUPFAM" id="SSF53335">
    <property type="entry name" value="S-adenosyl-L-methionine-dependent methyltransferases"/>
    <property type="match status" value="1"/>
</dbReference>
<dbReference type="AlphaFoldDB" id="A0AAV4UI71"/>
<dbReference type="InterPro" id="IPR051422">
    <property type="entry name" value="AlkB_tRNA_MeTrf/Diox"/>
</dbReference>
<accession>A0AAV4UI71</accession>
<dbReference type="Proteomes" id="UP001054837">
    <property type="component" value="Unassembled WGS sequence"/>
</dbReference>
<keyword evidence="5" id="KW-1185">Reference proteome</keyword>
<dbReference type="Gene3D" id="3.40.50.150">
    <property type="entry name" value="Vaccinia Virus protein VP39"/>
    <property type="match status" value="1"/>
</dbReference>
<name>A0AAV4UI71_9ARAC</name>
<comment type="caution">
    <text evidence="4">The sequence shown here is derived from an EMBL/GenBank/DDBJ whole genome shotgun (WGS) entry which is preliminary data.</text>
</comment>
<sequence>MSGENHEERQARSLALEKAYVHDVYDQIAPHFTDTRYRPWPRVKQFILELEPGSLVADIDFALPKGQQEKGGLLHWNGATQFEFNSINLERCYLMGLHPSLQTTANGQLGIALAFGCGNGKYLDINPDVMKIGSDRCAALTAAARSKNFEVLTSDNLHMPFRDETFDAVLSIAVIHHFATTDRRIAAIKELTRVLRIGGKVLITVWAMEQRHRKFDSQDVLVPWHEPVKSSSE</sequence>
<keyword evidence="1 4" id="KW-0489">Methyltransferase</keyword>
<dbReference type="GO" id="GO:0030488">
    <property type="term" value="P:tRNA methylation"/>
    <property type="evidence" value="ECO:0007669"/>
    <property type="project" value="TreeGrafter"/>
</dbReference>
<dbReference type="PANTHER" id="PTHR13069">
    <property type="entry name" value="ALKYLATED DNA REPAIR PROTEIN ALKB HOMOLOG 8"/>
    <property type="match status" value="1"/>
</dbReference>
<gene>
    <name evidence="4" type="primary">TRMT9B</name>
    <name evidence="4" type="ORF">CDAR_521021</name>
</gene>
<dbReference type="GO" id="GO:0002098">
    <property type="term" value="P:tRNA wobble uridine modification"/>
    <property type="evidence" value="ECO:0007669"/>
    <property type="project" value="TreeGrafter"/>
</dbReference>
<evidence type="ECO:0000259" key="3">
    <source>
        <dbReference type="Pfam" id="PF08241"/>
    </source>
</evidence>
<dbReference type="GO" id="GO:0005634">
    <property type="term" value="C:nucleus"/>
    <property type="evidence" value="ECO:0007669"/>
    <property type="project" value="TreeGrafter"/>
</dbReference>
<organism evidence="4 5">
    <name type="scientific">Caerostris darwini</name>
    <dbReference type="NCBI Taxonomy" id="1538125"/>
    <lineage>
        <taxon>Eukaryota</taxon>
        <taxon>Metazoa</taxon>
        <taxon>Ecdysozoa</taxon>
        <taxon>Arthropoda</taxon>
        <taxon>Chelicerata</taxon>
        <taxon>Arachnida</taxon>
        <taxon>Araneae</taxon>
        <taxon>Araneomorphae</taxon>
        <taxon>Entelegynae</taxon>
        <taxon>Araneoidea</taxon>
        <taxon>Araneidae</taxon>
        <taxon>Caerostris</taxon>
    </lineage>
</organism>
<protein>
    <submittedName>
        <fullName evidence="4">Probable tRNA methyltransferase 9B</fullName>
    </submittedName>
</protein>
<dbReference type="FunFam" id="3.40.50.150:FF:000195">
    <property type="entry name" value="Methyltransferase domain containing protein"/>
    <property type="match status" value="1"/>
</dbReference>
<feature type="domain" description="Methyltransferase type 11" evidence="3">
    <location>
        <begin position="113"/>
        <end position="203"/>
    </location>
</feature>
<keyword evidence="2" id="KW-0808">Transferase</keyword>
<dbReference type="GO" id="GO:0000049">
    <property type="term" value="F:tRNA binding"/>
    <property type="evidence" value="ECO:0007669"/>
    <property type="project" value="TreeGrafter"/>
</dbReference>
<proteinExistence type="predicted"/>
<evidence type="ECO:0000256" key="1">
    <source>
        <dbReference type="ARBA" id="ARBA00022603"/>
    </source>
</evidence>
<evidence type="ECO:0000313" key="4">
    <source>
        <dbReference type="EMBL" id="GIY57304.1"/>
    </source>
</evidence>
<dbReference type="InterPro" id="IPR029063">
    <property type="entry name" value="SAM-dependent_MTases_sf"/>
</dbReference>
<dbReference type="GO" id="GO:0005737">
    <property type="term" value="C:cytoplasm"/>
    <property type="evidence" value="ECO:0007669"/>
    <property type="project" value="TreeGrafter"/>
</dbReference>
<dbReference type="InterPro" id="IPR013216">
    <property type="entry name" value="Methyltransf_11"/>
</dbReference>
<reference evidence="4 5" key="1">
    <citation type="submission" date="2021-06" db="EMBL/GenBank/DDBJ databases">
        <title>Caerostris darwini draft genome.</title>
        <authorList>
            <person name="Kono N."/>
            <person name="Arakawa K."/>
        </authorList>
    </citation>
    <scope>NUCLEOTIDE SEQUENCE [LARGE SCALE GENOMIC DNA]</scope>
</reference>
<dbReference type="GO" id="GO:0008757">
    <property type="term" value="F:S-adenosylmethionine-dependent methyltransferase activity"/>
    <property type="evidence" value="ECO:0007669"/>
    <property type="project" value="InterPro"/>
</dbReference>
<evidence type="ECO:0000313" key="5">
    <source>
        <dbReference type="Proteomes" id="UP001054837"/>
    </source>
</evidence>
<evidence type="ECO:0000256" key="2">
    <source>
        <dbReference type="ARBA" id="ARBA00022679"/>
    </source>
</evidence>
<feature type="non-terminal residue" evidence="4">
    <location>
        <position position="233"/>
    </location>
</feature>
<dbReference type="PANTHER" id="PTHR13069:SF37">
    <property type="entry name" value="FIRE DANCER"/>
    <property type="match status" value="1"/>
</dbReference>
<dbReference type="EMBL" id="BPLQ01011317">
    <property type="protein sequence ID" value="GIY57304.1"/>
    <property type="molecule type" value="Genomic_DNA"/>
</dbReference>